<sequence>MKILALDLATKTGWATSAGHTSGVQTFDVKRGESPGMRFLRCRAWLNDMLQLLGGIDIIVYEQAHHRGGAATACCVGLVSTVQAFAAEHGIELMAVHTGELKRWATGKGNANKPAMIEAARARGWVPFDDNEADAELLLEYAMATLQEAPNE</sequence>
<dbReference type="Proteomes" id="UP000427769">
    <property type="component" value="Chromosome"/>
</dbReference>
<dbReference type="RefSeq" id="WP_155301949.1">
    <property type="nucleotide sequence ID" value="NZ_AP021875.1"/>
</dbReference>
<accession>A0A5K7YSF9</accession>
<evidence type="ECO:0000313" key="1">
    <source>
        <dbReference type="EMBL" id="BBO72772.1"/>
    </source>
</evidence>
<evidence type="ECO:0000313" key="2">
    <source>
        <dbReference type="Proteomes" id="UP000427769"/>
    </source>
</evidence>
<gene>
    <name evidence="1" type="ORF">DSCW_01890</name>
</gene>
<dbReference type="OrthoDB" id="2990050at2"/>
<dbReference type="InterPro" id="IPR012337">
    <property type="entry name" value="RNaseH-like_sf"/>
</dbReference>
<dbReference type="GO" id="GO:0003676">
    <property type="term" value="F:nucleic acid binding"/>
    <property type="evidence" value="ECO:0007669"/>
    <property type="project" value="InterPro"/>
</dbReference>
<dbReference type="SUPFAM" id="SSF53098">
    <property type="entry name" value="Ribonuclease H-like"/>
    <property type="match status" value="1"/>
</dbReference>
<proteinExistence type="predicted"/>
<protein>
    <submittedName>
        <fullName evidence="1">Uncharacterized protein</fullName>
    </submittedName>
</protein>
<dbReference type="AlphaFoldDB" id="A0A5K7YSF9"/>
<dbReference type="InterPro" id="IPR036397">
    <property type="entry name" value="RNaseH_sf"/>
</dbReference>
<dbReference type="KEGG" id="dwd:DSCW_01890"/>
<dbReference type="EMBL" id="AP021875">
    <property type="protein sequence ID" value="BBO72772.1"/>
    <property type="molecule type" value="Genomic_DNA"/>
</dbReference>
<dbReference type="Gene3D" id="3.30.420.10">
    <property type="entry name" value="Ribonuclease H-like superfamily/Ribonuclease H"/>
    <property type="match status" value="1"/>
</dbReference>
<organism evidence="1 2">
    <name type="scientific">Desulfosarcina widdelii</name>
    <dbReference type="NCBI Taxonomy" id="947919"/>
    <lineage>
        <taxon>Bacteria</taxon>
        <taxon>Pseudomonadati</taxon>
        <taxon>Thermodesulfobacteriota</taxon>
        <taxon>Desulfobacteria</taxon>
        <taxon>Desulfobacterales</taxon>
        <taxon>Desulfosarcinaceae</taxon>
        <taxon>Desulfosarcina</taxon>
    </lineage>
</organism>
<reference evidence="1 2" key="1">
    <citation type="submission" date="2019-11" db="EMBL/GenBank/DDBJ databases">
        <title>Comparative genomics of hydrocarbon-degrading Desulfosarcina strains.</title>
        <authorList>
            <person name="Watanabe M."/>
            <person name="Kojima H."/>
            <person name="Fukui M."/>
        </authorList>
    </citation>
    <scope>NUCLEOTIDE SEQUENCE [LARGE SCALE GENOMIC DNA]</scope>
    <source>
        <strain evidence="1 2">PP31</strain>
    </source>
</reference>
<name>A0A5K7YSF9_9BACT</name>
<keyword evidence="2" id="KW-1185">Reference proteome</keyword>